<evidence type="ECO:0000313" key="1">
    <source>
        <dbReference type="EMBL" id="KAE9277695.1"/>
    </source>
</evidence>
<sequence>METRESFAQKEIQLQRMNIRGEVIHRMVLAGASVDDTSERLTLL</sequence>
<comment type="caution">
    <text evidence="1">The sequence shown here is derived from an EMBL/GenBank/DDBJ whole genome shotgun (WGS) entry which is preliminary data.</text>
</comment>
<dbReference type="Proteomes" id="UP000434957">
    <property type="component" value="Unassembled WGS sequence"/>
</dbReference>
<dbReference type="AlphaFoldDB" id="A0A6A4BS33"/>
<protein>
    <submittedName>
        <fullName evidence="1">Uncharacterized protein</fullName>
    </submittedName>
</protein>
<proteinExistence type="predicted"/>
<gene>
    <name evidence="1" type="ORF">PR003_g28720</name>
</gene>
<name>A0A6A4BS33_9STRA</name>
<reference evidence="1 2" key="1">
    <citation type="submission" date="2018-08" db="EMBL/GenBank/DDBJ databases">
        <title>Genomic investigation of the strawberry pathogen Phytophthora fragariae indicates pathogenicity is determined by transcriptional variation in three key races.</title>
        <authorList>
            <person name="Adams T.M."/>
            <person name="Armitage A.D."/>
            <person name="Sobczyk M.K."/>
            <person name="Bates H.J."/>
            <person name="Dunwell J.M."/>
            <person name="Nellist C.F."/>
            <person name="Harrison R.J."/>
        </authorList>
    </citation>
    <scope>NUCLEOTIDE SEQUENCE [LARGE SCALE GENOMIC DNA]</scope>
    <source>
        <strain evidence="1 2">SCRP333</strain>
    </source>
</reference>
<keyword evidence="2" id="KW-1185">Reference proteome</keyword>
<dbReference type="EMBL" id="QXFT01004484">
    <property type="protein sequence ID" value="KAE9277695.1"/>
    <property type="molecule type" value="Genomic_DNA"/>
</dbReference>
<accession>A0A6A4BS33</accession>
<evidence type="ECO:0000313" key="2">
    <source>
        <dbReference type="Proteomes" id="UP000434957"/>
    </source>
</evidence>
<organism evidence="1 2">
    <name type="scientific">Phytophthora rubi</name>
    <dbReference type="NCBI Taxonomy" id="129364"/>
    <lineage>
        <taxon>Eukaryota</taxon>
        <taxon>Sar</taxon>
        <taxon>Stramenopiles</taxon>
        <taxon>Oomycota</taxon>
        <taxon>Peronosporomycetes</taxon>
        <taxon>Peronosporales</taxon>
        <taxon>Peronosporaceae</taxon>
        <taxon>Phytophthora</taxon>
    </lineage>
</organism>